<dbReference type="Pfam" id="PF07676">
    <property type="entry name" value="PD40"/>
    <property type="match status" value="6"/>
</dbReference>
<dbReference type="InterPro" id="IPR011659">
    <property type="entry name" value="WD40"/>
</dbReference>
<dbReference type="PANTHER" id="PTHR36842">
    <property type="entry name" value="PROTEIN TOLB HOMOLOG"/>
    <property type="match status" value="1"/>
</dbReference>
<dbReference type="GO" id="GO:0006355">
    <property type="term" value="P:regulation of DNA-templated transcription"/>
    <property type="evidence" value="ECO:0007669"/>
    <property type="project" value="InterPro"/>
</dbReference>
<dbReference type="PROSITE" id="PS51755">
    <property type="entry name" value="OMPR_PHOB"/>
    <property type="match status" value="1"/>
</dbReference>
<dbReference type="GO" id="GO:0003677">
    <property type="term" value="F:DNA binding"/>
    <property type="evidence" value="ECO:0007669"/>
    <property type="project" value="UniProtKB-UniRule"/>
</dbReference>
<accession>A0A8A4TPN7</accession>
<comment type="similarity">
    <text evidence="1">Belongs to the TolB family.</text>
</comment>
<evidence type="ECO:0000256" key="1">
    <source>
        <dbReference type="ARBA" id="ARBA00009820"/>
    </source>
</evidence>
<dbReference type="InterPro" id="IPR001867">
    <property type="entry name" value="OmpR/PhoB-type_DNA-bd"/>
</dbReference>
<evidence type="ECO:0000313" key="8">
    <source>
        <dbReference type="Proteomes" id="UP000663929"/>
    </source>
</evidence>
<organism evidence="7 8">
    <name type="scientific">Sulfidibacter corallicola</name>
    <dbReference type="NCBI Taxonomy" id="2818388"/>
    <lineage>
        <taxon>Bacteria</taxon>
        <taxon>Pseudomonadati</taxon>
        <taxon>Acidobacteriota</taxon>
        <taxon>Holophagae</taxon>
        <taxon>Acanthopleuribacterales</taxon>
        <taxon>Acanthopleuribacteraceae</taxon>
        <taxon>Sulfidibacter</taxon>
    </lineage>
</organism>
<dbReference type="GO" id="GO:0000160">
    <property type="term" value="P:phosphorelay signal transduction system"/>
    <property type="evidence" value="ECO:0007669"/>
    <property type="project" value="InterPro"/>
</dbReference>
<evidence type="ECO:0000256" key="3">
    <source>
        <dbReference type="PROSITE-ProRule" id="PRU01091"/>
    </source>
</evidence>
<name>A0A8A4TPN7_SULCO</name>
<dbReference type="InterPro" id="IPR016032">
    <property type="entry name" value="Sig_transdc_resp-reg_C-effctor"/>
</dbReference>
<dbReference type="CDD" id="cd00383">
    <property type="entry name" value="trans_reg_C"/>
    <property type="match status" value="1"/>
</dbReference>
<evidence type="ECO:0000259" key="6">
    <source>
        <dbReference type="PROSITE" id="PS51755"/>
    </source>
</evidence>
<keyword evidence="8" id="KW-1185">Reference proteome</keyword>
<sequence>MDVLLYLAERQGQMVSRSELMDGVWKDVAVSDSALSRTISQLRQLLEDRSRNPQIIETIAKSGYRLIAEVQPLGEPACDSSDTASHSLHLGSGPMAVPGGERERHHGARGPSGPPVPVGPTDGTRGGIRHIGGTRLIKILVTTVVFTTLTAVLSLAMLLREKHTTAQGFGTKKGTNKGPIFQPLTTLIGTESMPRFSPDGGRLAFAWDRGTKTNWDLYVKQLGEEHLLRLTHKPGNEHFPVWSPDGNYLYFFRQGYKTPAIYRVPALGGPESEITTIEGQLGGLAITPDGSHLIMAHQEGPGNPFRLFLLDLATNDRRRITDPEPQFFGDYLPAISPDGEWVAFVRSMARGNDIFVSRFPEGQPRQLTFDGHMVFDVDWTPDQAGLVFSSDRDSRRGLWVVNPDGGEPQWLGVESTETGLLKIAIRPGGKSMALAEIQEDYNLWMRDLSKDGSMSKNRLVASTRTDYNASFSPNGKAMTFLSDRTGKPGLWVIGTNGTHLRMLTELQSMASGVAHWSPDGTTLVFADYTRLFRVPARGGTPRLLTGGDWIEVNPRWTKDGQHIVFNSNRDGFLEIWRMRADGSETAAITNLGVNTMLLGCDRVHVFFLRQDRNGVWRVPLIGGQPEMAYDFDHPPMSENQEEVHPITNEDWHFTERGVYFVDHRPGEDTIRYYDFETNTMKTLERSQEDLHCVTITADGKRLVFSSKDTQTADLVLMASFGKKCAALLPNPD</sequence>
<protein>
    <submittedName>
        <fullName evidence="7">PD40 domain-containing protein</fullName>
    </submittedName>
</protein>
<dbReference type="PANTHER" id="PTHR36842:SF1">
    <property type="entry name" value="PROTEIN TOLB"/>
    <property type="match status" value="1"/>
</dbReference>
<dbReference type="Pfam" id="PF00486">
    <property type="entry name" value="Trans_reg_C"/>
    <property type="match status" value="1"/>
</dbReference>
<feature type="domain" description="OmpR/PhoB-type" evidence="6">
    <location>
        <begin position="1"/>
        <end position="68"/>
    </location>
</feature>
<evidence type="ECO:0000256" key="4">
    <source>
        <dbReference type="SAM" id="MobiDB-lite"/>
    </source>
</evidence>
<feature type="transmembrane region" description="Helical" evidence="5">
    <location>
        <begin position="139"/>
        <end position="159"/>
    </location>
</feature>
<keyword evidence="2 3" id="KW-0238">DNA-binding</keyword>
<dbReference type="Proteomes" id="UP000663929">
    <property type="component" value="Chromosome"/>
</dbReference>
<gene>
    <name evidence="7" type="ORF">J3U87_01735</name>
</gene>
<feature type="region of interest" description="Disordered" evidence="4">
    <location>
        <begin position="77"/>
        <end position="124"/>
    </location>
</feature>
<dbReference type="EMBL" id="CP071793">
    <property type="protein sequence ID" value="QTD51164.1"/>
    <property type="molecule type" value="Genomic_DNA"/>
</dbReference>
<dbReference type="SUPFAM" id="SSF82171">
    <property type="entry name" value="DPP6 N-terminal domain-like"/>
    <property type="match status" value="3"/>
</dbReference>
<dbReference type="AlphaFoldDB" id="A0A8A4TPN7"/>
<dbReference type="InterPro" id="IPR011042">
    <property type="entry name" value="6-blade_b-propeller_TolB-like"/>
</dbReference>
<evidence type="ECO:0000256" key="5">
    <source>
        <dbReference type="SAM" id="Phobius"/>
    </source>
</evidence>
<proteinExistence type="inferred from homology"/>
<evidence type="ECO:0000256" key="2">
    <source>
        <dbReference type="ARBA" id="ARBA00023125"/>
    </source>
</evidence>
<reference evidence="7" key="1">
    <citation type="submission" date="2021-03" db="EMBL/GenBank/DDBJ databases">
        <title>Acanthopleuribacteraceae sp. M133.</title>
        <authorList>
            <person name="Wang G."/>
        </authorList>
    </citation>
    <scope>NUCLEOTIDE SEQUENCE</scope>
    <source>
        <strain evidence="7">M133</strain>
    </source>
</reference>
<keyword evidence="5" id="KW-0472">Membrane</keyword>
<keyword evidence="5" id="KW-1133">Transmembrane helix</keyword>
<dbReference type="KEGG" id="scor:J3U87_01735"/>
<dbReference type="SUPFAM" id="SSF46894">
    <property type="entry name" value="C-terminal effector domain of the bipartite response regulators"/>
    <property type="match status" value="1"/>
</dbReference>
<dbReference type="Gene3D" id="2.120.10.30">
    <property type="entry name" value="TolB, C-terminal domain"/>
    <property type="match status" value="3"/>
</dbReference>
<dbReference type="InterPro" id="IPR036388">
    <property type="entry name" value="WH-like_DNA-bd_sf"/>
</dbReference>
<dbReference type="Gene3D" id="1.10.10.10">
    <property type="entry name" value="Winged helix-like DNA-binding domain superfamily/Winged helix DNA-binding domain"/>
    <property type="match status" value="1"/>
</dbReference>
<evidence type="ECO:0000313" key="7">
    <source>
        <dbReference type="EMBL" id="QTD51164.1"/>
    </source>
</evidence>
<feature type="DNA-binding region" description="OmpR/PhoB-type" evidence="3">
    <location>
        <begin position="1"/>
        <end position="68"/>
    </location>
</feature>
<dbReference type="SMART" id="SM00862">
    <property type="entry name" value="Trans_reg_C"/>
    <property type="match status" value="1"/>
</dbReference>
<keyword evidence="5" id="KW-0812">Transmembrane</keyword>